<name>A0A166NBD4_EXIGL</name>
<dbReference type="Proteomes" id="UP000077266">
    <property type="component" value="Unassembled WGS sequence"/>
</dbReference>
<dbReference type="EMBL" id="KV426711">
    <property type="protein sequence ID" value="KZV78966.1"/>
    <property type="molecule type" value="Genomic_DNA"/>
</dbReference>
<evidence type="ECO:0000313" key="2">
    <source>
        <dbReference type="Proteomes" id="UP000077266"/>
    </source>
</evidence>
<organism evidence="1 2">
    <name type="scientific">Exidia glandulosa HHB12029</name>
    <dbReference type="NCBI Taxonomy" id="1314781"/>
    <lineage>
        <taxon>Eukaryota</taxon>
        <taxon>Fungi</taxon>
        <taxon>Dikarya</taxon>
        <taxon>Basidiomycota</taxon>
        <taxon>Agaricomycotina</taxon>
        <taxon>Agaricomycetes</taxon>
        <taxon>Auriculariales</taxon>
        <taxon>Exidiaceae</taxon>
        <taxon>Exidia</taxon>
    </lineage>
</organism>
<dbReference type="InParanoid" id="A0A166NBD4"/>
<evidence type="ECO:0000313" key="1">
    <source>
        <dbReference type="EMBL" id="KZV78966.1"/>
    </source>
</evidence>
<accession>A0A166NBD4</accession>
<keyword evidence="2" id="KW-1185">Reference proteome</keyword>
<protein>
    <submittedName>
        <fullName evidence="1">Uncharacterized protein</fullName>
    </submittedName>
</protein>
<dbReference type="AlphaFoldDB" id="A0A166NBD4"/>
<sequence length="154" mass="17231">MSTLTTRPTAVQPSTFTSEEWKTLRDVNVLGPETEPLPPHPEGKVGHVMQYGWIYRSSGRDHDYWEDLRMVLFTTGMSLGFERCVTFRGDDVVVIGINYEGEAPTREHRDAFVQVTEGKVGGDTITWLLVGDADWHCVPKCWACRAARAAVGCT</sequence>
<proteinExistence type="predicted"/>
<reference evidence="1 2" key="1">
    <citation type="journal article" date="2016" name="Mol. Biol. Evol.">
        <title>Comparative Genomics of Early-Diverging Mushroom-Forming Fungi Provides Insights into the Origins of Lignocellulose Decay Capabilities.</title>
        <authorList>
            <person name="Nagy L.G."/>
            <person name="Riley R."/>
            <person name="Tritt A."/>
            <person name="Adam C."/>
            <person name="Daum C."/>
            <person name="Floudas D."/>
            <person name="Sun H."/>
            <person name="Yadav J.S."/>
            <person name="Pangilinan J."/>
            <person name="Larsson K.H."/>
            <person name="Matsuura K."/>
            <person name="Barry K."/>
            <person name="Labutti K."/>
            <person name="Kuo R."/>
            <person name="Ohm R.A."/>
            <person name="Bhattacharya S.S."/>
            <person name="Shirouzu T."/>
            <person name="Yoshinaga Y."/>
            <person name="Martin F.M."/>
            <person name="Grigoriev I.V."/>
            <person name="Hibbett D.S."/>
        </authorList>
    </citation>
    <scope>NUCLEOTIDE SEQUENCE [LARGE SCALE GENOMIC DNA]</scope>
    <source>
        <strain evidence="1 2">HHB12029</strain>
    </source>
</reference>
<gene>
    <name evidence="1" type="ORF">EXIGLDRAFT_782986</name>
</gene>